<protein>
    <recommendedName>
        <fullName evidence="9">Transmembrane 9 superfamily member</fullName>
    </recommendedName>
</protein>
<organism evidence="10 11">
    <name type="scientific">Acorus calamus</name>
    <name type="common">Sweet flag</name>
    <dbReference type="NCBI Taxonomy" id="4465"/>
    <lineage>
        <taxon>Eukaryota</taxon>
        <taxon>Viridiplantae</taxon>
        <taxon>Streptophyta</taxon>
        <taxon>Embryophyta</taxon>
        <taxon>Tracheophyta</taxon>
        <taxon>Spermatophyta</taxon>
        <taxon>Magnoliopsida</taxon>
        <taxon>Liliopsida</taxon>
        <taxon>Acoraceae</taxon>
        <taxon>Acorus</taxon>
    </lineage>
</organism>
<dbReference type="EMBL" id="JAUJYO010000013">
    <property type="protein sequence ID" value="KAK1300019.1"/>
    <property type="molecule type" value="Genomic_DNA"/>
</dbReference>
<feature type="transmembrane region" description="Helical" evidence="9">
    <location>
        <begin position="354"/>
        <end position="379"/>
    </location>
</feature>
<feature type="transmembrane region" description="Helical" evidence="9">
    <location>
        <begin position="283"/>
        <end position="313"/>
    </location>
</feature>
<proteinExistence type="inferred from homology"/>
<keyword evidence="8 9" id="KW-0472">Membrane</keyword>
<feature type="chain" id="PRO_5043092879" description="Transmembrane 9 superfamily member" evidence="9">
    <location>
        <begin position="27"/>
        <end position="544"/>
    </location>
</feature>
<evidence type="ECO:0000256" key="1">
    <source>
        <dbReference type="ARBA" id="ARBA00004337"/>
    </source>
</evidence>
<comment type="similarity">
    <text evidence="3 9">Belongs to the nonaspanin (TM9SF) (TC 9.A.2) family.</text>
</comment>
<feature type="transmembrane region" description="Helical" evidence="9">
    <location>
        <begin position="217"/>
        <end position="239"/>
    </location>
</feature>
<evidence type="ECO:0000256" key="3">
    <source>
        <dbReference type="ARBA" id="ARBA00005227"/>
    </source>
</evidence>
<gene>
    <name evidence="10" type="ORF">QJS10_CPB13g00901</name>
</gene>
<dbReference type="GO" id="GO:0072657">
    <property type="term" value="P:protein localization to membrane"/>
    <property type="evidence" value="ECO:0007669"/>
    <property type="project" value="TreeGrafter"/>
</dbReference>
<feature type="transmembrane region" description="Helical" evidence="9">
    <location>
        <begin position="391"/>
        <end position="416"/>
    </location>
</feature>
<feature type="signal peptide" evidence="9">
    <location>
        <begin position="1"/>
        <end position="26"/>
    </location>
</feature>
<evidence type="ECO:0000256" key="2">
    <source>
        <dbReference type="ARBA" id="ARBA00004653"/>
    </source>
</evidence>
<evidence type="ECO:0000256" key="5">
    <source>
        <dbReference type="ARBA" id="ARBA00022729"/>
    </source>
</evidence>
<evidence type="ECO:0000256" key="4">
    <source>
        <dbReference type="ARBA" id="ARBA00022692"/>
    </source>
</evidence>
<accession>A0AAV9DG65</accession>
<dbReference type="Proteomes" id="UP001180020">
    <property type="component" value="Unassembled WGS sequence"/>
</dbReference>
<keyword evidence="4 9" id="KW-0812">Transmembrane</keyword>
<keyword evidence="11" id="KW-1185">Reference proteome</keyword>
<evidence type="ECO:0000313" key="10">
    <source>
        <dbReference type="EMBL" id="KAK1300019.1"/>
    </source>
</evidence>
<evidence type="ECO:0000256" key="8">
    <source>
        <dbReference type="ARBA" id="ARBA00023136"/>
    </source>
</evidence>
<dbReference type="InterPro" id="IPR004240">
    <property type="entry name" value="EMP70"/>
</dbReference>
<reference evidence="10" key="2">
    <citation type="submission" date="2023-06" db="EMBL/GenBank/DDBJ databases">
        <authorList>
            <person name="Ma L."/>
            <person name="Liu K.-W."/>
            <person name="Li Z."/>
            <person name="Hsiao Y.-Y."/>
            <person name="Qi Y."/>
            <person name="Fu T."/>
            <person name="Tang G."/>
            <person name="Zhang D."/>
            <person name="Sun W.-H."/>
            <person name="Liu D.-K."/>
            <person name="Li Y."/>
            <person name="Chen G.-Z."/>
            <person name="Liu X.-D."/>
            <person name="Liao X.-Y."/>
            <person name="Jiang Y.-T."/>
            <person name="Yu X."/>
            <person name="Hao Y."/>
            <person name="Huang J."/>
            <person name="Zhao X.-W."/>
            <person name="Ke S."/>
            <person name="Chen Y.-Y."/>
            <person name="Wu W.-L."/>
            <person name="Hsu J.-L."/>
            <person name="Lin Y.-F."/>
            <person name="Huang M.-D."/>
            <person name="Li C.-Y."/>
            <person name="Huang L."/>
            <person name="Wang Z.-W."/>
            <person name="Zhao X."/>
            <person name="Zhong W.-Y."/>
            <person name="Peng D.-H."/>
            <person name="Ahmad S."/>
            <person name="Lan S."/>
            <person name="Zhang J.-S."/>
            <person name="Tsai W.-C."/>
            <person name="Van De Peer Y."/>
            <person name="Liu Z.-J."/>
        </authorList>
    </citation>
    <scope>NUCLEOTIDE SEQUENCE</scope>
    <source>
        <strain evidence="10">CP</strain>
        <tissue evidence="10">Leaves</tissue>
    </source>
</reference>
<keyword evidence="5 9" id="KW-0732">Signal</keyword>
<sequence length="544" mass="61085">MISTVRSASAAALLVLLLAAVSPSSASESDHKFKEGESVTLWVNKVGPYNNPQETYNYYSLPFCQPAGTPAHKWGGLGEVLGGNELIDSQIDIKYRKNVGKSSICELELDESKAKQFKDAIENSYWFEFFMAHVGETQIDKNSDVKHLLFTHKKIVIKYNGDQIIHVNLTQENPKPVEAGKTMDMTYSVQWVETNTAFARRFDAYLDHPFFEHQIHWFSIFNSFMMVIFLTGLVSMILMRTLRNDYAKYAREDDDLETLERDVSEESGWKLVHGDVFRPPRNLVILSAVVGTGAQLAMLVLLVIILAIIGMLYIGRGAIVTTFIVCYALTSFISGYVSGGLYSRNGGKSWIKSMILTASLFPFTCFGIGFILNTIAIFYGSLAAIPFGTMVVVFVIWAFISFPLALLGTVVGRNWSGAPNNPCRVKTIPRPIPEKKWYLTPSVVSLMGGLLPFGSIFIEMYFVFTSFWNYKVYYVYGFMLLVFLILIIVTVCVTIVDQDDRLFPNQLLLWIHIDVLFGFGNSLRCGGLPGIDLVCAEDLQKHQM</sequence>
<dbReference type="Pfam" id="PF02990">
    <property type="entry name" value="EMP70"/>
    <property type="match status" value="1"/>
</dbReference>
<comment type="caution">
    <text evidence="10">The sequence shown here is derived from an EMBL/GenBank/DDBJ whole genome shotgun (WGS) entry which is preliminary data.</text>
</comment>
<feature type="transmembrane region" description="Helical" evidence="9">
    <location>
        <begin position="437"/>
        <end position="462"/>
    </location>
</feature>
<feature type="transmembrane region" description="Helical" evidence="9">
    <location>
        <begin position="319"/>
        <end position="342"/>
    </location>
</feature>
<reference evidence="10" key="1">
    <citation type="journal article" date="2023" name="Nat. Commun.">
        <title>Diploid and tetraploid genomes of Acorus and the evolution of monocots.</title>
        <authorList>
            <person name="Ma L."/>
            <person name="Liu K.W."/>
            <person name="Li Z."/>
            <person name="Hsiao Y.Y."/>
            <person name="Qi Y."/>
            <person name="Fu T."/>
            <person name="Tang G.D."/>
            <person name="Zhang D."/>
            <person name="Sun W.H."/>
            <person name="Liu D.K."/>
            <person name="Li Y."/>
            <person name="Chen G.Z."/>
            <person name="Liu X.D."/>
            <person name="Liao X.Y."/>
            <person name="Jiang Y.T."/>
            <person name="Yu X."/>
            <person name="Hao Y."/>
            <person name="Huang J."/>
            <person name="Zhao X.W."/>
            <person name="Ke S."/>
            <person name="Chen Y.Y."/>
            <person name="Wu W.L."/>
            <person name="Hsu J.L."/>
            <person name="Lin Y.F."/>
            <person name="Huang M.D."/>
            <person name="Li C.Y."/>
            <person name="Huang L."/>
            <person name="Wang Z.W."/>
            <person name="Zhao X."/>
            <person name="Zhong W.Y."/>
            <person name="Peng D.H."/>
            <person name="Ahmad S."/>
            <person name="Lan S."/>
            <person name="Zhang J.S."/>
            <person name="Tsai W.C."/>
            <person name="Van de Peer Y."/>
            <person name="Liu Z.J."/>
        </authorList>
    </citation>
    <scope>NUCLEOTIDE SEQUENCE</scope>
    <source>
        <strain evidence="10">CP</strain>
    </source>
</reference>
<dbReference type="GO" id="GO:0010008">
    <property type="term" value="C:endosome membrane"/>
    <property type="evidence" value="ECO:0007669"/>
    <property type="project" value="UniProtKB-SubCell"/>
</dbReference>
<evidence type="ECO:0000256" key="6">
    <source>
        <dbReference type="ARBA" id="ARBA00022753"/>
    </source>
</evidence>
<dbReference type="AlphaFoldDB" id="A0AAV9DG65"/>
<dbReference type="GO" id="GO:0000139">
    <property type="term" value="C:Golgi membrane"/>
    <property type="evidence" value="ECO:0007669"/>
    <property type="project" value="UniProtKB-SubCell"/>
</dbReference>
<name>A0AAV9DG65_ACOCL</name>
<feature type="transmembrane region" description="Helical" evidence="9">
    <location>
        <begin position="474"/>
        <end position="496"/>
    </location>
</feature>
<evidence type="ECO:0000256" key="9">
    <source>
        <dbReference type="RuleBase" id="RU363079"/>
    </source>
</evidence>
<comment type="caution">
    <text evidence="9">Lacks conserved residue(s) required for the propagation of feature annotation.</text>
</comment>
<keyword evidence="7 9" id="KW-1133">Transmembrane helix</keyword>
<keyword evidence="6" id="KW-0967">Endosome</keyword>
<dbReference type="PANTHER" id="PTHR10766:SF41">
    <property type="entry name" value="TRANSMEMBRANE 9 SUPERFAMILY MEMBER 3"/>
    <property type="match status" value="1"/>
</dbReference>
<evidence type="ECO:0000313" key="11">
    <source>
        <dbReference type="Proteomes" id="UP001180020"/>
    </source>
</evidence>
<evidence type="ECO:0000256" key="7">
    <source>
        <dbReference type="ARBA" id="ARBA00022989"/>
    </source>
</evidence>
<dbReference type="PANTHER" id="PTHR10766">
    <property type="entry name" value="TRANSMEMBRANE 9 SUPERFAMILY PROTEIN"/>
    <property type="match status" value="1"/>
</dbReference>
<comment type="subcellular location">
    <subcellularLocation>
        <location evidence="1">Endosome membrane</location>
        <topology evidence="1">Multi-pass membrane protein</topology>
    </subcellularLocation>
    <subcellularLocation>
        <location evidence="2">Golgi apparatus membrane</location>
        <topology evidence="2">Multi-pass membrane protein</topology>
    </subcellularLocation>
</comment>